<comment type="caution">
    <text evidence="2">The sequence shown here is derived from an EMBL/GenBank/DDBJ whole genome shotgun (WGS) entry which is preliminary data.</text>
</comment>
<proteinExistence type="predicted"/>
<dbReference type="Gene3D" id="1.20.1250.20">
    <property type="entry name" value="MFS general substrate transporter like domains"/>
    <property type="match status" value="1"/>
</dbReference>
<name>A0A0F9JD54_9ZZZZ</name>
<keyword evidence="1" id="KW-0472">Membrane</keyword>
<dbReference type="AlphaFoldDB" id="A0A0F9JD54"/>
<protein>
    <recommendedName>
        <fullName evidence="3">Major facilitator superfamily (MFS) profile domain-containing protein</fullName>
    </recommendedName>
</protein>
<organism evidence="2">
    <name type="scientific">marine sediment metagenome</name>
    <dbReference type="NCBI Taxonomy" id="412755"/>
    <lineage>
        <taxon>unclassified sequences</taxon>
        <taxon>metagenomes</taxon>
        <taxon>ecological metagenomes</taxon>
    </lineage>
</organism>
<evidence type="ECO:0000256" key="1">
    <source>
        <dbReference type="SAM" id="Phobius"/>
    </source>
</evidence>
<keyword evidence="1" id="KW-0812">Transmembrane</keyword>
<dbReference type="SUPFAM" id="SSF103473">
    <property type="entry name" value="MFS general substrate transporter"/>
    <property type="match status" value="1"/>
</dbReference>
<reference evidence="2" key="1">
    <citation type="journal article" date="2015" name="Nature">
        <title>Complex archaea that bridge the gap between prokaryotes and eukaryotes.</title>
        <authorList>
            <person name="Spang A."/>
            <person name="Saw J.H."/>
            <person name="Jorgensen S.L."/>
            <person name="Zaremba-Niedzwiedzka K."/>
            <person name="Martijn J."/>
            <person name="Lind A.E."/>
            <person name="van Eijk R."/>
            <person name="Schleper C."/>
            <person name="Guy L."/>
            <person name="Ettema T.J."/>
        </authorList>
    </citation>
    <scope>NUCLEOTIDE SEQUENCE</scope>
</reference>
<evidence type="ECO:0008006" key="3">
    <source>
        <dbReference type="Google" id="ProtNLM"/>
    </source>
</evidence>
<feature type="transmembrane region" description="Helical" evidence="1">
    <location>
        <begin position="20"/>
        <end position="47"/>
    </location>
</feature>
<gene>
    <name evidence="2" type="ORF">LCGC14_1470410</name>
</gene>
<dbReference type="InterPro" id="IPR036259">
    <property type="entry name" value="MFS_trans_sf"/>
</dbReference>
<keyword evidence="1" id="KW-1133">Transmembrane helix</keyword>
<feature type="transmembrane region" description="Helical" evidence="1">
    <location>
        <begin position="84"/>
        <end position="102"/>
    </location>
</feature>
<evidence type="ECO:0000313" key="2">
    <source>
        <dbReference type="EMBL" id="KKM67508.1"/>
    </source>
</evidence>
<accession>A0A0F9JD54</accession>
<sequence length="139" mass="14726">MTALLSTYAAHWAGSRVARLGLSILVVLLTDAGHLSIWWLMFLLSFIGVARGTVISPNQTQTLANAPLDYVGSSGAIMRTGQRIGTAVGFAVISAAMFYALAATSWVIAMVVGFSLISVVVVLALLVPFKDLGDRRRSS</sequence>
<dbReference type="EMBL" id="LAZR01010335">
    <property type="protein sequence ID" value="KKM67508.1"/>
    <property type="molecule type" value="Genomic_DNA"/>
</dbReference>
<feature type="transmembrane region" description="Helical" evidence="1">
    <location>
        <begin position="108"/>
        <end position="129"/>
    </location>
</feature>